<dbReference type="GO" id="GO:0016787">
    <property type="term" value="F:hydrolase activity"/>
    <property type="evidence" value="ECO:0007669"/>
    <property type="project" value="UniProtKB-KW"/>
</dbReference>
<dbReference type="PANTHER" id="PTHR42978">
    <property type="entry name" value="QUORUM-QUENCHING LACTONASE YTNP-RELATED-RELATED"/>
    <property type="match status" value="1"/>
</dbReference>
<reference evidence="7 8" key="1">
    <citation type="submission" date="2020-08" db="EMBL/GenBank/DDBJ databases">
        <title>Bridging the membrane lipid divide: bacteria of the FCB group superphylum have the potential to synthesize archaeal ether lipids.</title>
        <authorList>
            <person name="Villanueva L."/>
            <person name="Von Meijenfeldt F.A.B."/>
            <person name="Westbye A.B."/>
            <person name="Yadav S."/>
            <person name="Hopmans E.C."/>
            <person name="Dutilh B.E."/>
            <person name="Sinninghe Damste J.S."/>
        </authorList>
    </citation>
    <scope>NUCLEOTIDE SEQUENCE [LARGE SCALE GENOMIC DNA]</scope>
    <source>
        <strain evidence="7">NIOZ-UU82</strain>
    </source>
</reference>
<keyword evidence="5" id="KW-0862">Zinc</keyword>
<accession>A0A8J6N306</accession>
<dbReference type="SUPFAM" id="SSF56281">
    <property type="entry name" value="Metallo-hydrolase/oxidoreductase"/>
    <property type="match status" value="1"/>
</dbReference>
<dbReference type="GO" id="GO:0046872">
    <property type="term" value="F:metal ion binding"/>
    <property type="evidence" value="ECO:0007669"/>
    <property type="project" value="UniProtKB-KW"/>
</dbReference>
<sequence length="237" mass="26324">MQEYTIHPLAVGINETDQGVMTYLRDYGKRILLPIYVFYIKGGSKNILVDTGLEQFIVPDGAREKCGFEIFEFEEALATVNLKPQDIDVIIHTHLHNDHCENDYKCTGSDVYVQKAELEFFKRPHPIDHRYYSDVLDDVNVIEVDGDANIFDGIDVIFTPGHTVGGQSISINTSKGKAIITGFCCNDKNFPAAGPAIAPGVHINVMEAYNSAQKIKEMADILIPLHDISVGKLKSIP</sequence>
<evidence type="ECO:0000256" key="4">
    <source>
        <dbReference type="ARBA" id="ARBA00022801"/>
    </source>
</evidence>
<evidence type="ECO:0000256" key="3">
    <source>
        <dbReference type="ARBA" id="ARBA00022723"/>
    </source>
</evidence>
<dbReference type="InterPro" id="IPR036866">
    <property type="entry name" value="RibonucZ/Hydroxyglut_hydro"/>
</dbReference>
<comment type="similarity">
    <text evidence="2">Belongs to the metallo-beta-lactamase superfamily.</text>
</comment>
<name>A0A8J6N306_9BACT</name>
<comment type="caution">
    <text evidence="7">The sequence shown here is derived from an EMBL/GenBank/DDBJ whole genome shotgun (WGS) entry which is preliminary data.</text>
</comment>
<proteinExistence type="inferred from homology"/>
<evidence type="ECO:0000256" key="5">
    <source>
        <dbReference type="ARBA" id="ARBA00022833"/>
    </source>
</evidence>
<dbReference type="EMBL" id="JACNLL010000039">
    <property type="protein sequence ID" value="MBC8199209.1"/>
    <property type="molecule type" value="Genomic_DNA"/>
</dbReference>
<protein>
    <submittedName>
        <fullName evidence="7">N-acyl homoserine lactonase family protein</fullName>
    </submittedName>
</protein>
<organism evidence="7 8">
    <name type="scientific">Candidatus Desulfaltia bathyphila</name>
    <dbReference type="NCBI Taxonomy" id="2841697"/>
    <lineage>
        <taxon>Bacteria</taxon>
        <taxon>Pseudomonadati</taxon>
        <taxon>Thermodesulfobacteriota</taxon>
        <taxon>Desulfobacteria</taxon>
        <taxon>Desulfobacterales</taxon>
        <taxon>Desulfobacterales incertae sedis</taxon>
        <taxon>Candidatus Desulfaltia</taxon>
    </lineage>
</organism>
<dbReference type="AlphaFoldDB" id="A0A8J6N306"/>
<dbReference type="InterPro" id="IPR001279">
    <property type="entry name" value="Metallo-B-lactamas"/>
</dbReference>
<evidence type="ECO:0000313" key="8">
    <source>
        <dbReference type="Proteomes" id="UP000603545"/>
    </source>
</evidence>
<feature type="domain" description="Metallo-beta-lactamase" evidence="6">
    <location>
        <begin position="34"/>
        <end position="226"/>
    </location>
</feature>
<evidence type="ECO:0000313" key="7">
    <source>
        <dbReference type="EMBL" id="MBC8199209.1"/>
    </source>
</evidence>
<keyword evidence="3" id="KW-0479">Metal-binding</keyword>
<evidence type="ECO:0000259" key="6">
    <source>
        <dbReference type="SMART" id="SM00849"/>
    </source>
</evidence>
<dbReference type="Pfam" id="PF00753">
    <property type="entry name" value="Lactamase_B"/>
    <property type="match status" value="1"/>
</dbReference>
<comment type="cofactor">
    <cofactor evidence="1">
        <name>Zn(2+)</name>
        <dbReference type="ChEBI" id="CHEBI:29105"/>
    </cofactor>
</comment>
<dbReference type="InterPro" id="IPR051013">
    <property type="entry name" value="MBL_superfamily_lactonases"/>
</dbReference>
<evidence type="ECO:0000256" key="1">
    <source>
        <dbReference type="ARBA" id="ARBA00001947"/>
    </source>
</evidence>
<dbReference type="Proteomes" id="UP000603545">
    <property type="component" value="Unassembled WGS sequence"/>
</dbReference>
<keyword evidence="4" id="KW-0378">Hydrolase</keyword>
<dbReference type="CDD" id="cd07729">
    <property type="entry name" value="AHL_lactonase_MBL-fold"/>
    <property type="match status" value="1"/>
</dbReference>
<gene>
    <name evidence="7" type="ORF">H8E80_04070</name>
</gene>
<evidence type="ECO:0000256" key="2">
    <source>
        <dbReference type="ARBA" id="ARBA00007749"/>
    </source>
</evidence>
<dbReference type="PANTHER" id="PTHR42978:SF7">
    <property type="entry name" value="METALLO-HYDROLASE RV2300C-RELATED"/>
    <property type="match status" value="1"/>
</dbReference>
<dbReference type="Gene3D" id="3.60.15.10">
    <property type="entry name" value="Ribonuclease Z/Hydroxyacylglutathione hydrolase-like"/>
    <property type="match status" value="1"/>
</dbReference>
<dbReference type="SMART" id="SM00849">
    <property type="entry name" value="Lactamase_B"/>
    <property type="match status" value="1"/>
</dbReference>